<evidence type="ECO:0000259" key="2">
    <source>
        <dbReference type="Pfam" id="PF26607"/>
    </source>
</evidence>
<dbReference type="OrthoDB" id="406838at2759"/>
<dbReference type="AlphaFoldDB" id="A0A0C9V8N1"/>
<evidence type="ECO:0000313" key="3">
    <source>
        <dbReference type="EMBL" id="KIJ37867.1"/>
    </source>
</evidence>
<keyword evidence="4" id="KW-1185">Reference proteome</keyword>
<protein>
    <submittedName>
        <fullName evidence="3">Unplaced genomic scaffold SPHSTscaffold_90, whole genome shotgun sequence</fullName>
    </submittedName>
</protein>
<reference evidence="3 4" key="1">
    <citation type="submission" date="2014-06" db="EMBL/GenBank/DDBJ databases">
        <title>Evolutionary Origins and Diversification of the Mycorrhizal Mutualists.</title>
        <authorList>
            <consortium name="DOE Joint Genome Institute"/>
            <consortium name="Mycorrhizal Genomics Consortium"/>
            <person name="Kohler A."/>
            <person name="Kuo A."/>
            <person name="Nagy L.G."/>
            <person name="Floudas D."/>
            <person name="Copeland A."/>
            <person name="Barry K.W."/>
            <person name="Cichocki N."/>
            <person name="Veneault-Fourrey C."/>
            <person name="LaButti K."/>
            <person name="Lindquist E.A."/>
            <person name="Lipzen A."/>
            <person name="Lundell T."/>
            <person name="Morin E."/>
            <person name="Murat C."/>
            <person name="Riley R."/>
            <person name="Ohm R."/>
            <person name="Sun H."/>
            <person name="Tunlid A."/>
            <person name="Henrissat B."/>
            <person name="Grigoriev I.V."/>
            <person name="Hibbett D.S."/>
            <person name="Martin F."/>
        </authorList>
    </citation>
    <scope>NUCLEOTIDE SEQUENCE [LARGE SCALE GENOMIC DNA]</scope>
    <source>
        <strain evidence="3 4">SS14</strain>
    </source>
</reference>
<proteinExistence type="predicted"/>
<organism evidence="3 4">
    <name type="scientific">Sphaerobolus stellatus (strain SS14)</name>
    <dbReference type="NCBI Taxonomy" id="990650"/>
    <lineage>
        <taxon>Eukaryota</taxon>
        <taxon>Fungi</taxon>
        <taxon>Dikarya</taxon>
        <taxon>Basidiomycota</taxon>
        <taxon>Agaricomycotina</taxon>
        <taxon>Agaricomycetes</taxon>
        <taxon>Phallomycetidae</taxon>
        <taxon>Geastrales</taxon>
        <taxon>Sphaerobolaceae</taxon>
        <taxon>Sphaerobolus</taxon>
    </lineage>
</organism>
<accession>A0A0C9V8N1</accession>
<feature type="region of interest" description="Disordered" evidence="1">
    <location>
        <begin position="1"/>
        <end position="31"/>
    </location>
</feature>
<dbReference type="Proteomes" id="UP000054279">
    <property type="component" value="Unassembled WGS sequence"/>
</dbReference>
<dbReference type="SUPFAM" id="SSF89372">
    <property type="entry name" value="Fucose-specific lectin"/>
    <property type="match status" value="1"/>
</dbReference>
<dbReference type="InterPro" id="IPR058502">
    <property type="entry name" value="PLL-like_beta-prop"/>
</dbReference>
<name>A0A0C9V8N1_SPHS4</name>
<dbReference type="Gene3D" id="2.120.10.70">
    <property type="entry name" value="Fucose-specific lectin"/>
    <property type="match status" value="1"/>
</dbReference>
<dbReference type="EMBL" id="KN837165">
    <property type="protein sequence ID" value="KIJ37867.1"/>
    <property type="molecule type" value="Genomic_DNA"/>
</dbReference>
<evidence type="ECO:0000313" key="4">
    <source>
        <dbReference type="Proteomes" id="UP000054279"/>
    </source>
</evidence>
<dbReference type="Pfam" id="PF26607">
    <property type="entry name" value="DUF8189"/>
    <property type="match status" value="1"/>
</dbReference>
<evidence type="ECO:0000256" key="1">
    <source>
        <dbReference type="SAM" id="MobiDB-lite"/>
    </source>
</evidence>
<sequence length="383" mass="41919">MSNSAISPLYRPPDNSAESGESPDSSDATSYEINSAGSQKMDHFNDNSTMVASPVPNHINVHMIGQDNSLTWKYTPRPDQGAWSDWHTTDNSKWIFEPVAIVYKPEFFSLFTVSEQHVLYQNNWDLNITGDFTGWKSLGGKLLSPPAVAVRNGTIHIFHLGLDNNLHHLHWDPANGEYTPAVGTFENLGGPFIDTPTAVSTGPDEVTVFAIGKFDKNLHYFHWTARGGWSERRTLEGNWARSPKAISAAPGQWDVFGLGENQRLIHYSSRPNKQPYAGQVPDNGPLMDGIDAIAFNKGQIGIIAHNSKQSAVFIASSNDVWSSWVDLGAPNAFHAKLVSHTPGALMAVVVGGSRSVWVIWKNTSTGAWSNWLSLGGNAKLNIG</sequence>
<feature type="compositionally biased region" description="Polar residues" evidence="1">
    <location>
        <begin position="16"/>
        <end position="31"/>
    </location>
</feature>
<gene>
    <name evidence="3" type="ORF">M422DRAFT_50208</name>
</gene>
<dbReference type="HOGENOM" id="CLU_056798_0_0_1"/>
<feature type="domain" description="PLL-like beta propeller" evidence="2">
    <location>
        <begin position="51"/>
        <end position="377"/>
    </location>
</feature>